<name>A0A1D1V9S3_RAMVA</name>
<evidence type="ECO:0000313" key="2">
    <source>
        <dbReference type="EMBL" id="GAU96822.1"/>
    </source>
</evidence>
<gene>
    <name evidence="2" type="primary">RvY_08206</name>
    <name evidence="2" type="synonym">RvY_08206.2</name>
    <name evidence="1" type="synonym">RvY_08206.3</name>
    <name evidence="2" type="ORF">RvY_08206-2</name>
    <name evidence="1" type="ORF">RvY_08206-3</name>
</gene>
<sequence>MLQDPDRLLYRLCLLLLHADSRHVLGVLRRPECQPGLLRSRLRHGGRRQEEKSVPRLRVHYRVDSMLSRWVRPAGQCGTADHLLAIGLGGLLRSAWCGGYAALGGGSVQGTVPAVAVLGVQPINRWFRLEFLRL</sequence>
<keyword evidence="3" id="KW-1185">Reference proteome</keyword>
<comment type="caution">
    <text evidence="2">The sequence shown here is derived from an EMBL/GenBank/DDBJ whole genome shotgun (WGS) entry which is preliminary data.</text>
</comment>
<evidence type="ECO:0000313" key="3">
    <source>
        <dbReference type="Proteomes" id="UP000186922"/>
    </source>
</evidence>
<protein>
    <submittedName>
        <fullName evidence="2">Uncharacterized protein</fullName>
    </submittedName>
</protein>
<reference evidence="2 3" key="1">
    <citation type="journal article" date="2016" name="Nat. Commun.">
        <title>Extremotolerant tardigrade genome and improved radiotolerance of human cultured cells by tardigrade-unique protein.</title>
        <authorList>
            <person name="Hashimoto T."/>
            <person name="Horikawa D.D."/>
            <person name="Saito Y."/>
            <person name="Kuwahara H."/>
            <person name="Kozuka-Hata H."/>
            <person name="Shin-I T."/>
            <person name="Minakuchi Y."/>
            <person name="Ohishi K."/>
            <person name="Motoyama A."/>
            <person name="Aizu T."/>
            <person name="Enomoto A."/>
            <person name="Kondo K."/>
            <person name="Tanaka S."/>
            <person name="Hara Y."/>
            <person name="Koshikawa S."/>
            <person name="Sagara H."/>
            <person name="Miura T."/>
            <person name="Yokobori S."/>
            <person name="Miyagawa K."/>
            <person name="Suzuki Y."/>
            <person name="Kubo T."/>
            <person name="Oyama M."/>
            <person name="Kohara Y."/>
            <person name="Fujiyama A."/>
            <person name="Arakawa K."/>
            <person name="Katayama T."/>
            <person name="Toyoda A."/>
            <person name="Kunieda T."/>
        </authorList>
    </citation>
    <scope>NUCLEOTIDE SEQUENCE [LARGE SCALE GENOMIC DNA]</scope>
    <source>
        <strain evidence="2 3">YOKOZUNA-1</strain>
    </source>
</reference>
<organism evidence="2 3">
    <name type="scientific">Ramazzottius varieornatus</name>
    <name type="common">Water bear</name>
    <name type="synonym">Tardigrade</name>
    <dbReference type="NCBI Taxonomy" id="947166"/>
    <lineage>
        <taxon>Eukaryota</taxon>
        <taxon>Metazoa</taxon>
        <taxon>Ecdysozoa</taxon>
        <taxon>Tardigrada</taxon>
        <taxon>Eutardigrada</taxon>
        <taxon>Parachela</taxon>
        <taxon>Hypsibioidea</taxon>
        <taxon>Ramazzottiidae</taxon>
        <taxon>Ramazzottius</taxon>
    </lineage>
</organism>
<evidence type="ECO:0000313" key="1">
    <source>
        <dbReference type="EMBL" id="GAU96821.1"/>
    </source>
</evidence>
<dbReference type="EMBL" id="BDGG01000003">
    <property type="protein sequence ID" value="GAU96822.1"/>
    <property type="molecule type" value="Genomic_DNA"/>
</dbReference>
<dbReference type="AlphaFoldDB" id="A0A1D1V9S3"/>
<dbReference type="Proteomes" id="UP000186922">
    <property type="component" value="Unassembled WGS sequence"/>
</dbReference>
<accession>A0A1D1V9S3</accession>
<proteinExistence type="predicted"/>
<dbReference type="EMBL" id="BDGG01000003">
    <property type="protein sequence ID" value="GAU96821.1"/>
    <property type="molecule type" value="Genomic_DNA"/>
</dbReference>